<accession>A0A0E0K4L5</accession>
<reference evidence="2" key="2">
    <citation type="submission" date="2018-05" db="EMBL/GenBank/DDBJ databases">
        <title>OpunRS2 (Oryza punctata Reference Sequence Version 2).</title>
        <authorList>
            <person name="Zhang J."/>
            <person name="Kudrna D."/>
            <person name="Lee S."/>
            <person name="Talag J."/>
            <person name="Welchert J."/>
            <person name="Wing R.A."/>
        </authorList>
    </citation>
    <scope>NUCLEOTIDE SEQUENCE [LARGE SCALE GENOMIC DNA]</scope>
</reference>
<dbReference type="EnsemblPlants" id="OPUNC02G28250.1">
    <property type="protein sequence ID" value="OPUNC02G28250.1"/>
    <property type="gene ID" value="OPUNC02G28250"/>
</dbReference>
<dbReference type="HOGENOM" id="CLU_2112881_0_0_1"/>
<protein>
    <submittedName>
        <fullName evidence="2">Uncharacterized protein</fullName>
    </submittedName>
</protein>
<sequence>MKPDVHARILQYLHPETRPAAPRESARGAASPSRMAGPPEPDRERVVQFSDCSGSPASFSRLYGTPSVSATMPLRRTDAPTSGRATATAEHARFSSCNCQESFLYIKHRHVASKY</sequence>
<evidence type="ECO:0000313" key="2">
    <source>
        <dbReference type="EnsemblPlants" id="OPUNC02G28250.1"/>
    </source>
</evidence>
<dbReference type="Proteomes" id="UP000026962">
    <property type="component" value="Chromosome 2"/>
</dbReference>
<keyword evidence="3" id="KW-1185">Reference proteome</keyword>
<feature type="region of interest" description="Disordered" evidence="1">
    <location>
        <begin position="1"/>
        <end position="50"/>
    </location>
</feature>
<dbReference type="AlphaFoldDB" id="A0A0E0K4L5"/>
<organism evidence="2">
    <name type="scientific">Oryza punctata</name>
    <name type="common">Red rice</name>
    <dbReference type="NCBI Taxonomy" id="4537"/>
    <lineage>
        <taxon>Eukaryota</taxon>
        <taxon>Viridiplantae</taxon>
        <taxon>Streptophyta</taxon>
        <taxon>Embryophyta</taxon>
        <taxon>Tracheophyta</taxon>
        <taxon>Spermatophyta</taxon>
        <taxon>Magnoliopsida</taxon>
        <taxon>Liliopsida</taxon>
        <taxon>Poales</taxon>
        <taxon>Poaceae</taxon>
        <taxon>BOP clade</taxon>
        <taxon>Oryzoideae</taxon>
        <taxon>Oryzeae</taxon>
        <taxon>Oryzinae</taxon>
        <taxon>Oryza</taxon>
    </lineage>
</organism>
<proteinExistence type="predicted"/>
<name>A0A0E0K4L5_ORYPU</name>
<dbReference type="Gramene" id="OPUNC02G28250.1">
    <property type="protein sequence ID" value="OPUNC02G28250.1"/>
    <property type="gene ID" value="OPUNC02G28250"/>
</dbReference>
<evidence type="ECO:0000256" key="1">
    <source>
        <dbReference type="SAM" id="MobiDB-lite"/>
    </source>
</evidence>
<reference evidence="2" key="1">
    <citation type="submission" date="2015-04" db="UniProtKB">
        <authorList>
            <consortium name="EnsemblPlants"/>
        </authorList>
    </citation>
    <scope>IDENTIFICATION</scope>
</reference>
<evidence type="ECO:0000313" key="3">
    <source>
        <dbReference type="Proteomes" id="UP000026962"/>
    </source>
</evidence>